<protein>
    <submittedName>
        <fullName evidence="2">Uncharacterized protein</fullName>
    </submittedName>
</protein>
<gene>
    <name evidence="2" type="ORF">AR438_01050</name>
</gene>
<evidence type="ECO:0000256" key="1">
    <source>
        <dbReference type="SAM" id="Phobius"/>
    </source>
</evidence>
<accession>A0A0Q3KRA1</accession>
<organism evidence="2 3">
    <name type="scientific">Chryseobacterium aquaticum</name>
    <dbReference type="NCBI Taxonomy" id="452084"/>
    <lineage>
        <taxon>Bacteria</taxon>
        <taxon>Pseudomonadati</taxon>
        <taxon>Bacteroidota</taxon>
        <taxon>Flavobacteriia</taxon>
        <taxon>Flavobacteriales</taxon>
        <taxon>Weeksellaceae</taxon>
        <taxon>Chryseobacterium group</taxon>
        <taxon>Chryseobacterium</taxon>
    </lineage>
</organism>
<dbReference type="EMBL" id="LLYZ01000002">
    <property type="protein sequence ID" value="KQK26836.1"/>
    <property type="molecule type" value="Genomic_DNA"/>
</dbReference>
<feature type="transmembrane region" description="Helical" evidence="1">
    <location>
        <begin position="64"/>
        <end position="81"/>
    </location>
</feature>
<sequence length="109" mass="12065">MRNNNLQMAQGVISVLAILCLVVGWFNLFSPEVNVIIKNKLFYLLIGLSFILQAPLLQNEKFKYPMYVAAALCIVGAFLPIDSNLSFIKTIGLLGGVIISFTNRSATRQ</sequence>
<evidence type="ECO:0000313" key="2">
    <source>
        <dbReference type="EMBL" id="KQK26836.1"/>
    </source>
</evidence>
<keyword evidence="3" id="KW-1185">Reference proteome</keyword>
<dbReference type="RefSeq" id="WP_056010866.1">
    <property type="nucleotide sequence ID" value="NZ_JABCJF010000006.1"/>
</dbReference>
<keyword evidence="1" id="KW-0812">Transmembrane</keyword>
<keyword evidence="1" id="KW-1133">Transmembrane helix</keyword>
<feature type="transmembrane region" description="Helical" evidence="1">
    <location>
        <begin position="12"/>
        <end position="29"/>
    </location>
</feature>
<name>A0A0Q3KRA1_9FLAO</name>
<reference evidence="2 3" key="1">
    <citation type="submission" date="2015-10" db="EMBL/GenBank/DDBJ databases">
        <title>Chryseobacterium aquaticum genome.</title>
        <authorList>
            <person name="Newman J.D."/>
            <person name="Ferguson M.B."/>
            <person name="Miller J.R."/>
        </authorList>
    </citation>
    <scope>NUCLEOTIDE SEQUENCE [LARGE SCALE GENOMIC DNA]</scope>
    <source>
        <strain evidence="2 3">KCTC 12483</strain>
    </source>
</reference>
<keyword evidence="1" id="KW-0472">Membrane</keyword>
<dbReference type="AlphaFoldDB" id="A0A0Q3KRA1"/>
<feature type="transmembrane region" description="Helical" evidence="1">
    <location>
        <begin position="41"/>
        <end position="57"/>
    </location>
</feature>
<proteinExistence type="predicted"/>
<dbReference type="Proteomes" id="UP000051682">
    <property type="component" value="Unassembled WGS sequence"/>
</dbReference>
<dbReference type="STRING" id="452084.AR438_01050"/>
<comment type="caution">
    <text evidence="2">The sequence shown here is derived from an EMBL/GenBank/DDBJ whole genome shotgun (WGS) entry which is preliminary data.</text>
</comment>
<evidence type="ECO:0000313" key="3">
    <source>
        <dbReference type="Proteomes" id="UP000051682"/>
    </source>
</evidence>